<dbReference type="InterPro" id="IPR003593">
    <property type="entry name" value="AAA+_ATPase"/>
</dbReference>
<dbReference type="InterPro" id="IPR027417">
    <property type="entry name" value="P-loop_NTPase"/>
</dbReference>
<dbReference type="SMART" id="SM00382">
    <property type="entry name" value="AAA"/>
    <property type="match status" value="2"/>
</dbReference>
<dbReference type="OrthoDB" id="9801441at2"/>
<dbReference type="InterPro" id="IPR050611">
    <property type="entry name" value="ABCF"/>
</dbReference>
<dbReference type="GO" id="GO:0005524">
    <property type="term" value="F:ATP binding"/>
    <property type="evidence" value="ECO:0007669"/>
    <property type="project" value="UniProtKB-KW"/>
</dbReference>
<protein>
    <submittedName>
        <fullName evidence="5">ABC transporter ATP-binding protein</fullName>
    </submittedName>
</protein>
<name>A0A2S5RHC7_9MOLU</name>
<dbReference type="GO" id="GO:0016887">
    <property type="term" value="F:ATP hydrolysis activity"/>
    <property type="evidence" value="ECO:0007669"/>
    <property type="project" value="InterPro"/>
</dbReference>
<dbReference type="CDD" id="cd03221">
    <property type="entry name" value="ABCF_EF-3"/>
    <property type="match status" value="2"/>
</dbReference>
<dbReference type="PROSITE" id="PS00211">
    <property type="entry name" value="ABC_TRANSPORTER_1"/>
    <property type="match status" value="1"/>
</dbReference>
<comment type="caution">
    <text evidence="5">The sequence shown here is derived from an EMBL/GenBank/DDBJ whole genome shotgun (WGS) entry which is preliminary data.</text>
</comment>
<accession>A0A2S5RHC7</accession>
<organism evidence="5 6">
    <name type="scientific">Mesoplasma corruscae</name>
    <dbReference type="NCBI Taxonomy" id="216874"/>
    <lineage>
        <taxon>Bacteria</taxon>
        <taxon>Bacillati</taxon>
        <taxon>Mycoplasmatota</taxon>
        <taxon>Mollicutes</taxon>
        <taxon>Entomoplasmatales</taxon>
        <taxon>Entomoplasmataceae</taxon>
        <taxon>Mesoplasma</taxon>
    </lineage>
</organism>
<evidence type="ECO:0000313" key="6">
    <source>
        <dbReference type="Proteomes" id="UP000239785"/>
    </source>
</evidence>
<dbReference type="InterPro" id="IPR017871">
    <property type="entry name" value="ABC_transporter-like_CS"/>
</dbReference>
<dbReference type="Gene3D" id="3.40.50.300">
    <property type="entry name" value="P-loop containing nucleotide triphosphate hydrolases"/>
    <property type="match status" value="2"/>
</dbReference>
<dbReference type="PANTHER" id="PTHR19211:SF65">
    <property type="entry name" value="ABC TRANSPORTER DOMAIN-CONTAINING PROTEIN"/>
    <property type="match status" value="1"/>
</dbReference>
<dbReference type="Pfam" id="PF12848">
    <property type="entry name" value="ABC_tran_Xtn"/>
    <property type="match status" value="1"/>
</dbReference>
<dbReference type="Proteomes" id="UP000239785">
    <property type="component" value="Unassembled WGS sequence"/>
</dbReference>
<gene>
    <name evidence="5" type="ORF">MCORR_v1c02530</name>
</gene>
<keyword evidence="3 5" id="KW-0067">ATP-binding</keyword>
<dbReference type="AlphaFoldDB" id="A0A2S5RHC7"/>
<dbReference type="InterPro" id="IPR032781">
    <property type="entry name" value="ABC_tran_Xtn"/>
</dbReference>
<dbReference type="EMBL" id="PHNF01000001">
    <property type="protein sequence ID" value="PPE06622.1"/>
    <property type="molecule type" value="Genomic_DNA"/>
</dbReference>
<evidence type="ECO:0000259" key="4">
    <source>
        <dbReference type="PROSITE" id="PS50893"/>
    </source>
</evidence>
<dbReference type="PANTHER" id="PTHR19211">
    <property type="entry name" value="ATP-BINDING TRANSPORT PROTEIN-RELATED"/>
    <property type="match status" value="1"/>
</dbReference>
<dbReference type="FunFam" id="3.40.50.300:FF:000011">
    <property type="entry name" value="Putative ABC transporter ATP-binding component"/>
    <property type="match status" value="1"/>
</dbReference>
<evidence type="ECO:0000313" key="5">
    <source>
        <dbReference type="EMBL" id="PPE06622.1"/>
    </source>
</evidence>
<keyword evidence="6" id="KW-1185">Reference proteome</keyword>
<keyword evidence="1" id="KW-0677">Repeat</keyword>
<dbReference type="SUPFAM" id="SSF52540">
    <property type="entry name" value="P-loop containing nucleoside triphosphate hydrolases"/>
    <property type="match status" value="2"/>
</dbReference>
<keyword evidence="2" id="KW-0547">Nucleotide-binding</keyword>
<dbReference type="RefSeq" id="WP_104207801.1">
    <property type="nucleotide sequence ID" value="NZ_PHNF01000001.1"/>
</dbReference>
<dbReference type="Pfam" id="PF00005">
    <property type="entry name" value="ABC_tran"/>
    <property type="match status" value="2"/>
</dbReference>
<evidence type="ECO:0000256" key="1">
    <source>
        <dbReference type="ARBA" id="ARBA00022737"/>
    </source>
</evidence>
<sequence length="513" mass="57764">MSLIVLENVTHQNGGKKLYENTGLRINHGEHVALLGPNGAGKTTLLNIISQKIVPDHGKVEWHPKAKIGYLDQHQEVDMAVTGEEYLKESFKELYDMEAKIHKIYEDMAVEYNEDDLVKALAMQEELNLKEFDLIEKKIGNLVSGLGIESENTKRPLGTLSGGQRGKILLAKLLLKNDDFILLDEPTNFLDVEQVQWLIGFLQNYENAFLVVSHDRDFINQIVDVIYSIENLQIVRYVGNYDKFLELSALRAEQYDKARESQQGQIGKLKEYINKNSARASTAKSAQSRVKQLEKMDVIVARQDLVKPTMVFKYKRPNSSVIIKSDKLEIGYDFALTAPLTFELREGEKCIVKGYNGIGKTTFLKSAAGEIQPFSGDIKMGNGVAVNFFHQVDDFEEEQTPVTYLLAKHPKLTPSEVRAKLGMFGIKGDLMVNKTKLLSGGEQTKVRLASLSLEPCSLLILDEPTNHIDVLAKEALLEAIKAFEGTVLITTHDINFETQWADKVLDFEQMQVE</sequence>
<feature type="domain" description="ABC transporter" evidence="4">
    <location>
        <begin position="306"/>
        <end position="512"/>
    </location>
</feature>
<reference evidence="5 6" key="1">
    <citation type="submission" date="2017-11" db="EMBL/GenBank/DDBJ databases">
        <title>Genome sequence of Mesoplasma corruscae ELCA-2 (ATCC 49579).</title>
        <authorList>
            <person name="Lo W.-S."/>
            <person name="Kuo C.-H."/>
        </authorList>
    </citation>
    <scope>NUCLEOTIDE SEQUENCE [LARGE SCALE GENOMIC DNA]</scope>
    <source>
        <strain evidence="5 6">ELCA-2</strain>
    </source>
</reference>
<dbReference type="InterPro" id="IPR003439">
    <property type="entry name" value="ABC_transporter-like_ATP-bd"/>
</dbReference>
<proteinExistence type="predicted"/>
<evidence type="ECO:0000256" key="3">
    <source>
        <dbReference type="ARBA" id="ARBA00022840"/>
    </source>
</evidence>
<evidence type="ECO:0000256" key="2">
    <source>
        <dbReference type="ARBA" id="ARBA00022741"/>
    </source>
</evidence>
<feature type="domain" description="ABC transporter" evidence="4">
    <location>
        <begin position="4"/>
        <end position="256"/>
    </location>
</feature>
<dbReference type="PROSITE" id="PS50893">
    <property type="entry name" value="ABC_TRANSPORTER_2"/>
    <property type="match status" value="2"/>
</dbReference>